<dbReference type="AlphaFoldDB" id="A0A4U5MH58"/>
<name>A0A4U5MH58_STECR</name>
<evidence type="ECO:0000256" key="5">
    <source>
        <dbReference type="ARBA" id="ARBA00023274"/>
    </source>
</evidence>
<dbReference type="GO" id="GO:0006412">
    <property type="term" value="P:translation"/>
    <property type="evidence" value="ECO:0007669"/>
    <property type="project" value="InterPro"/>
</dbReference>
<comment type="caution">
    <text evidence="8">The sequence shown here is derived from an EMBL/GenBank/DDBJ whole genome shotgun (WGS) entry which is preliminary data.</text>
</comment>
<evidence type="ECO:0000256" key="2">
    <source>
        <dbReference type="ARBA" id="ARBA00007116"/>
    </source>
</evidence>
<dbReference type="PANTHER" id="PTHR12899">
    <property type="entry name" value="39S RIBOSOMAL PROTEIN L18, MITOCHONDRIAL"/>
    <property type="match status" value="1"/>
</dbReference>
<accession>A0A4U5MH58</accession>
<dbReference type="SUPFAM" id="SSF53137">
    <property type="entry name" value="Translational machinery components"/>
    <property type="match status" value="1"/>
</dbReference>
<comment type="subcellular location">
    <subcellularLocation>
        <location evidence="1">Mitochondrion</location>
    </subcellularLocation>
</comment>
<dbReference type="GO" id="GO:0008097">
    <property type="term" value="F:5S rRNA binding"/>
    <property type="evidence" value="ECO:0007669"/>
    <property type="project" value="TreeGrafter"/>
</dbReference>
<evidence type="ECO:0000256" key="6">
    <source>
        <dbReference type="ARBA" id="ARBA00069051"/>
    </source>
</evidence>
<gene>
    <name evidence="8" type="ORF">L596_024477</name>
</gene>
<dbReference type="GO" id="GO:1990904">
    <property type="term" value="C:ribonucleoprotein complex"/>
    <property type="evidence" value="ECO:0007669"/>
    <property type="project" value="UniProtKB-KW"/>
</dbReference>
<evidence type="ECO:0000313" key="8">
    <source>
        <dbReference type="EMBL" id="TKR68502.1"/>
    </source>
</evidence>
<dbReference type="InterPro" id="IPR057268">
    <property type="entry name" value="Ribosomal_L18"/>
</dbReference>
<dbReference type="InterPro" id="IPR036967">
    <property type="entry name" value="Ribosomal_uS11_sf"/>
</dbReference>
<keyword evidence="3" id="KW-0689">Ribosomal protein</keyword>
<dbReference type="Gene3D" id="3.30.420.80">
    <property type="entry name" value="Ribosomal protein S11"/>
    <property type="match status" value="1"/>
</dbReference>
<evidence type="ECO:0000256" key="3">
    <source>
        <dbReference type="ARBA" id="ARBA00022980"/>
    </source>
</evidence>
<dbReference type="EMBL" id="AZBU02000008">
    <property type="protein sequence ID" value="TKR68502.1"/>
    <property type="molecule type" value="Genomic_DNA"/>
</dbReference>
<dbReference type="GO" id="GO:0005840">
    <property type="term" value="C:ribosome"/>
    <property type="evidence" value="ECO:0007669"/>
    <property type="project" value="UniProtKB-KW"/>
</dbReference>
<evidence type="ECO:0000256" key="4">
    <source>
        <dbReference type="ARBA" id="ARBA00023128"/>
    </source>
</evidence>
<dbReference type="STRING" id="34508.A0A4U5MH58"/>
<dbReference type="GO" id="GO:0003735">
    <property type="term" value="F:structural constituent of ribosome"/>
    <property type="evidence" value="ECO:0007669"/>
    <property type="project" value="InterPro"/>
</dbReference>
<evidence type="ECO:0000313" key="9">
    <source>
        <dbReference type="Proteomes" id="UP000298663"/>
    </source>
</evidence>
<dbReference type="GO" id="GO:0005743">
    <property type="term" value="C:mitochondrial inner membrane"/>
    <property type="evidence" value="ECO:0007669"/>
    <property type="project" value="UniProtKB-ARBA"/>
</dbReference>
<dbReference type="Proteomes" id="UP000298663">
    <property type="component" value="Unassembled WGS sequence"/>
</dbReference>
<evidence type="ECO:0000256" key="1">
    <source>
        <dbReference type="ARBA" id="ARBA00004173"/>
    </source>
</evidence>
<comment type="similarity">
    <text evidence="2">Belongs to the universal ribosomal protein uL18 family.</text>
</comment>
<dbReference type="InterPro" id="IPR005484">
    <property type="entry name" value="Ribosomal_uL18_bac/plant/anim"/>
</dbReference>
<proteinExistence type="inferred from homology"/>
<evidence type="ECO:0000256" key="7">
    <source>
        <dbReference type="ARBA" id="ARBA00082661"/>
    </source>
</evidence>
<keyword evidence="9" id="KW-1185">Reference proteome</keyword>
<dbReference type="OrthoDB" id="1932324at2759"/>
<dbReference type="PANTHER" id="PTHR12899:SF3">
    <property type="entry name" value="LARGE RIBOSOMAL SUBUNIT PROTEIN UL18M"/>
    <property type="match status" value="1"/>
</dbReference>
<dbReference type="FunFam" id="3.30.420.80:FF:000005">
    <property type="entry name" value="39S ribosomal protein L18, mitochondrial"/>
    <property type="match status" value="1"/>
</dbReference>
<dbReference type="CDD" id="cd00432">
    <property type="entry name" value="Ribosomal_L18_L5e"/>
    <property type="match status" value="1"/>
</dbReference>
<protein>
    <recommendedName>
        <fullName evidence="6">Large ribosomal subunit protein uL18m</fullName>
    </recommendedName>
    <alternativeName>
        <fullName evidence="7">39S ribosomal protein L18, mitochondrial</fullName>
    </alternativeName>
</protein>
<keyword evidence="5" id="KW-0687">Ribonucleoprotein</keyword>
<reference evidence="8 9" key="2">
    <citation type="journal article" date="2019" name="G3 (Bethesda)">
        <title>Hybrid Assembly of the Genome of the Entomopathogenic Nematode Steinernema carpocapsae Identifies the X-Chromosome.</title>
        <authorList>
            <person name="Serra L."/>
            <person name="Macchietto M."/>
            <person name="Macias-Munoz A."/>
            <person name="McGill C.J."/>
            <person name="Rodriguez I.M."/>
            <person name="Rodriguez B."/>
            <person name="Murad R."/>
            <person name="Mortazavi A."/>
        </authorList>
    </citation>
    <scope>NUCLEOTIDE SEQUENCE [LARGE SCALE GENOMIC DNA]</scope>
    <source>
        <strain evidence="8 9">ALL</strain>
    </source>
</reference>
<organism evidence="8 9">
    <name type="scientific">Steinernema carpocapsae</name>
    <name type="common">Entomopathogenic nematode</name>
    <dbReference type="NCBI Taxonomy" id="34508"/>
    <lineage>
        <taxon>Eukaryota</taxon>
        <taxon>Metazoa</taxon>
        <taxon>Ecdysozoa</taxon>
        <taxon>Nematoda</taxon>
        <taxon>Chromadorea</taxon>
        <taxon>Rhabditida</taxon>
        <taxon>Tylenchina</taxon>
        <taxon>Panagrolaimomorpha</taxon>
        <taxon>Strongyloidoidea</taxon>
        <taxon>Steinernematidae</taxon>
        <taxon>Steinernema</taxon>
    </lineage>
</organism>
<sequence>MAASGRKVLSTFINRNPRNLEMLNLVPKPTGYSLEKDREMKNFIYKAVLVASKGNTEAHVVHYENGIVLSASTREKAIADQLYSNVDTCAAMNIGRVLADRCKKAGIVYMIPGSKTKTIERSQKQTAFFDSLKASGINLFERDHIEHTFQNNPDFTYVPYEQQHTRQDKLDEQF</sequence>
<reference evidence="8 9" key="1">
    <citation type="journal article" date="2015" name="Genome Biol.">
        <title>Comparative genomics of Steinernema reveals deeply conserved gene regulatory networks.</title>
        <authorList>
            <person name="Dillman A.R."/>
            <person name="Macchietto M."/>
            <person name="Porter C.F."/>
            <person name="Rogers A."/>
            <person name="Williams B."/>
            <person name="Antoshechkin I."/>
            <person name="Lee M.M."/>
            <person name="Goodwin Z."/>
            <person name="Lu X."/>
            <person name="Lewis E.E."/>
            <person name="Goodrich-Blair H."/>
            <person name="Stock S.P."/>
            <person name="Adams B.J."/>
            <person name="Sternberg P.W."/>
            <person name="Mortazavi A."/>
        </authorList>
    </citation>
    <scope>NUCLEOTIDE SEQUENCE [LARGE SCALE GENOMIC DNA]</scope>
    <source>
        <strain evidence="8 9">ALL</strain>
    </source>
</reference>
<keyword evidence="4" id="KW-0496">Mitochondrion</keyword>